<comment type="caution">
    <text evidence="1">The sequence shown here is derived from an EMBL/GenBank/DDBJ whole genome shotgun (WGS) entry which is preliminary data.</text>
</comment>
<dbReference type="AlphaFoldDB" id="A0A317X0V0"/>
<dbReference type="GeneID" id="37110093"/>
<proteinExistence type="predicted"/>
<sequence length="72" mass="8640">NLRNISFYFNLGDHIREVPDQRPEVKEDATQTANVFQWQATIQAELRSINDWVRKNRFYNIITEFKVPQDTI</sequence>
<reference evidence="1 2" key="1">
    <citation type="submission" date="2016-12" db="EMBL/GenBank/DDBJ databases">
        <title>The genomes of Aspergillus section Nigri reveals drivers in fungal speciation.</title>
        <authorList>
            <consortium name="DOE Joint Genome Institute"/>
            <person name="Vesth T.C."/>
            <person name="Nybo J."/>
            <person name="Theobald S."/>
            <person name="Brandl J."/>
            <person name="Frisvad J.C."/>
            <person name="Nielsen K.F."/>
            <person name="Lyhne E.K."/>
            <person name="Kogle M.E."/>
            <person name="Kuo A."/>
            <person name="Riley R."/>
            <person name="Clum A."/>
            <person name="Nolan M."/>
            <person name="Lipzen A."/>
            <person name="Salamov A."/>
            <person name="Henrissat B."/>
            <person name="Wiebenga A."/>
            <person name="De Vries R.P."/>
            <person name="Grigoriev I.V."/>
            <person name="Mortensen U.H."/>
            <person name="Andersen M.R."/>
            <person name="Baker S.E."/>
        </authorList>
    </citation>
    <scope>NUCLEOTIDE SEQUENCE [LARGE SCALE GENOMIC DNA]</scope>
    <source>
        <strain evidence="1 2">CBS 115572</strain>
    </source>
</reference>
<dbReference type="Proteomes" id="UP000246702">
    <property type="component" value="Unassembled WGS sequence"/>
</dbReference>
<evidence type="ECO:0000313" key="2">
    <source>
        <dbReference type="Proteomes" id="UP000246702"/>
    </source>
</evidence>
<name>A0A317X0V0_9EURO</name>
<organism evidence="1 2">
    <name type="scientific">Aspergillus sclerotioniger CBS 115572</name>
    <dbReference type="NCBI Taxonomy" id="1450535"/>
    <lineage>
        <taxon>Eukaryota</taxon>
        <taxon>Fungi</taxon>
        <taxon>Dikarya</taxon>
        <taxon>Ascomycota</taxon>
        <taxon>Pezizomycotina</taxon>
        <taxon>Eurotiomycetes</taxon>
        <taxon>Eurotiomycetidae</taxon>
        <taxon>Eurotiales</taxon>
        <taxon>Aspergillaceae</taxon>
        <taxon>Aspergillus</taxon>
        <taxon>Aspergillus subgen. Circumdati</taxon>
    </lineage>
</organism>
<gene>
    <name evidence="1" type="ORF">BO94DRAFT_461780</name>
</gene>
<keyword evidence="2" id="KW-1185">Reference proteome</keyword>
<evidence type="ECO:0000313" key="1">
    <source>
        <dbReference type="EMBL" id="PWY91801.1"/>
    </source>
</evidence>
<protein>
    <submittedName>
        <fullName evidence="1">Uncharacterized protein</fullName>
    </submittedName>
</protein>
<dbReference type="EMBL" id="MSFK01000008">
    <property type="protein sequence ID" value="PWY91801.1"/>
    <property type="molecule type" value="Genomic_DNA"/>
</dbReference>
<dbReference type="OrthoDB" id="2787676at2759"/>
<accession>A0A317X0V0</accession>
<feature type="non-terminal residue" evidence="1">
    <location>
        <position position="1"/>
    </location>
</feature>
<dbReference type="RefSeq" id="XP_025469529.1">
    <property type="nucleotide sequence ID" value="XM_025607950.1"/>
</dbReference>